<evidence type="ECO:0000256" key="2">
    <source>
        <dbReference type="SAM" id="Phobius"/>
    </source>
</evidence>
<feature type="compositionally biased region" description="Polar residues" evidence="1">
    <location>
        <begin position="746"/>
        <end position="763"/>
    </location>
</feature>
<keyword evidence="2" id="KW-0472">Membrane</keyword>
<feature type="compositionally biased region" description="Low complexity" evidence="1">
    <location>
        <begin position="546"/>
        <end position="557"/>
    </location>
</feature>
<accession>A0A1Y1JJ27</accession>
<proteinExistence type="predicted"/>
<dbReference type="OMA" id="YKKNTQP"/>
<evidence type="ECO:0000313" key="5">
    <source>
        <dbReference type="Proteomes" id="UP000195521"/>
    </source>
</evidence>
<feature type="domain" description="SUF system FeS cluster assembly SufBD core" evidence="3">
    <location>
        <begin position="1083"/>
        <end position="1309"/>
    </location>
</feature>
<dbReference type="GO" id="GO:0016226">
    <property type="term" value="P:iron-sulfur cluster assembly"/>
    <property type="evidence" value="ECO:0007669"/>
    <property type="project" value="InterPro"/>
</dbReference>
<evidence type="ECO:0000313" key="4">
    <source>
        <dbReference type="EMBL" id="GAW80812.1"/>
    </source>
</evidence>
<dbReference type="InterPro" id="IPR055346">
    <property type="entry name" value="Fe-S_cluster_assembly_SufBD"/>
</dbReference>
<feature type="region of interest" description="Disordered" evidence="1">
    <location>
        <begin position="129"/>
        <end position="169"/>
    </location>
</feature>
<name>A0A1Y1JJ27_PLAGO</name>
<feature type="compositionally biased region" description="Polar residues" evidence="1">
    <location>
        <begin position="774"/>
        <end position="783"/>
    </location>
</feature>
<dbReference type="PANTHER" id="PTHR43575">
    <property type="entry name" value="PROTEIN ABCI7, CHLOROPLASTIC"/>
    <property type="match status" value="1"/>
</dbReference>
<dbReference type="PANTHER" id="PTHR43575:SF1">
    <property type="entry name" value="PROTEIN ABCI7, CHLOROPLASTIC"/>
    <property type="match status" value="1"/>
</dbReference>
<dbReference type="EMBL" id="BDQF01000010">
    <property type="protein sequence ID" value="GAW80812.1"/>
    <property type="molecule type" value="Genomic_DNA"/>
</dbReference>
<reference evidence="5" key="1">
    <citation type="submission" date="2017-04" db="EMBL/GenBank/DDBJ databases">
        <title>Plasmodium gonderi genome.</title>
        <authorList>
            <person name="Arisue N."/>
            <person name="Honma H."/>
            <person name="Kawai S."/>
            <person name="Tougan T."/>
            <person name="Tanabe K."/>
            <person name="Horii T."/>
        </authorList>
    </citation>
    <scope>NUCLEOTIDE SEQUENCE [LARGE SCALE GENOMIC DNA]</scope>
    <source>
        <strain evidence="5">ATCC 30045</strain>
    </source>
</reference>
<dbReference type="RefSeq" id="XP_028543401.1">
    <property type="nucleotide sequence ID" value="XM_028687600.1"/>
</dbReference>
<dbReference type="InterPro" id="IPR037284">
    <property type="entry name" value="SUF_FeS_clus_asmbl_SufBD_sf"/>
</dbReference>
<feature type="compositionally biased region" description="Polar residues" evidence="1">
    <location>
        <begin position="792"/>
        <end position="806"/>
    </location>
</feature>
<organism evidence="4 5">
    <name type="scientific">Plasmodium gonderi</name>
    <dbReference type="NCBI Taxonomy" id="77519"/>
    <lineage>
        <taxon>Eukaryota</taxon>
        <taxon>Sar</taxon>
        <taxon>Alveolata</taxon>
        <taxon>Apicomplexa</taxon>
        <taxon>Aconoidasida</taxon>
        <taxon>Haemosporida</taxon>
        <taxon>Plasmodiidae</taxon>
        <taxon>Plasmodium</taxon>
        <taxon>Plasmodium (Plasmodium)</taxon>
    </lineage>
</organism>
<dbReference type="Proteomes" id="UP000195521">
    <property type="component" value="Unassembled WGS sequence"/>
</dbReference>
<feature type="compositionally biased region" description="Polar residues" evidence="1">
    <location>
        <begin position="729"/>
        <end position="738"/>
    </location>
</feature>
<feature type="region of interest" description="Disordered" evidence="1">
    <location>
        <begin position="1039"/>
        <end position="1058"/>
    </location>
</feature>
<dbReference type="InterPro" id="IPR000825">
    <property type="entry name" value="SUF_FeS_clus_asmbl_SufBD_core"/>
</dbReference>
<keyword evidence="2" id="KW-1133">Transmembrane helix</keyword>
<feature type="transmembrane region" description="Helical" evidence="2">
    <location>
        <begin position="9"/>
        <end position="27"/>
    </location>
</feature>
<keyword evidence="5" id="KW-1185">Reference proteome</keyword>
<feature type="region of interest" description="Disordered" evidence="1">
    <location>
        <begin position="729"/>
        <end position="815"/>
    </location>
</feature>
<feature type="compositionally biased region" description="Polar residues" evidence="1">
    <location>
        <begin position="535"/>
        <end position="545"/>
    </location>
</feature>
<comment type="caution">
    <text evidence="4">The sequence shown here is derived from an EMBL/GenBank/DDBJ whole genome shotgun (WGS) entry which is preliminary data.</text>
</comment>
<evidence type="ECO:0000256" key="1">
    <source>
        <dbReference type="SAM" id="MobiDB-lite"/>
    </source>
</evidence>
<protein>
    <submittedName>
        <fullName evidence="4">FeS cluster assembly protein SufD</fullName>
    </submittedName>
</protein>
<sequence>MPKAIIRSYIFVLLLLTNNFVISLYYIECKIFDVIYVNNSSLRLETKPNGNCKLKPKHKKYDFNNLHKRGTNVCYRTGHECNGNKIKRKLYTIQFNNSFKKLFEKHTKLDYAKDRIKCEHFKNHNKSIEGYLHSSPTPNQNGVRRGEYMNEKNSQSPNKKSIKNEKNKGYEKYTKKVQKKVQKEEITKNITHLCGSKNVISSKHKRCWFVRREGTNSAKFLKSLFIYLCAKNRKKKRSRNFKKHLRKYEELYQKFNPQMGEEGEEGEDKEDEISENCERNVSNATINEWYLSNNEKKYNTTLMYDYLSNMHNTEFQDVKSVNNFIKNNELIEKEEWEKKKKNYLTYKYKFKYIHPIKRIEDYYEYKYHIPKLMIYDEDISTEPKFIPSNYKSPKCYNNSPINALTTSGFSARNIDTFGKERNKIYSFNTPNDVKRNMHFNDLMLISSSYNQHFFPNLNFLLNLHTLQILIRDKTAIETDYIIDKFDQLKKKLIQMNDTISKKMQNSLKPLNQFGAEKKALHDTLMENSELKLGIKSSSNDTEGTLTNPVTTNVNDTNPRIEDQNRVENVETQHDRQNQDDTIDEEIARNLTNKKNLFDDQIEKFKEKYSENILEDAEYINLWKYDKNGEIIENVNSIPIPKIYINIDDPKYCMWKILQNSGKSAFAEVPTPNRKLEAWRQQVNLKIFYKQNFDNSISLRKISKEELTDFKMKVVHTTYLKGDVNNIQKKISEENSPNSEDLKKTENLYNTSSCANTEQTQESNEFYKEAKTSDKNTITYNNLTNEDKKSRDNSPNGLKPHTSSSNKKLNDDKQNNFSHINECKNEFKKAFYTLVVRDGIVDEYLSDDITILKSLDNELRQSNAQNTEDGNNHLKSSNNENSEEKNKKTKIFVGSFFNIKDAEIEYLINNELYFIPEHSNWYKKNTQPFVRGQIGKQSRKFDNDYPIYDYRKSDFGMAKFSSLNLASIKDCAVIYLDKNIDLSDKFIHVIFLATSKNEDYQINNKEADYSVYEHAPTNESSQKINKLLPNEKIHNNHMNEEKNSSINNTPHKLSSVNKKEEPILENEKNHYSEKKLTDYIHSPITNPRLVVYIKGNSKINIHESHISLNNNNSGLVNAFSRIYMEEKSNVKHTLSQELGKNVWYFHNVSVKNGLKANYKFVDVLMGSLSSRVNLQIEGENGCKQESYGLSLLQNKQNISQYEMFHHEHPNMETNQLFKVLVSDKGHAVWRSRGRIERNAIKAKLNTLCRSVLLNFGASAVAIPTLEIIPNDIECANHGATISDLEEEPVFSLMTRGITEKIARQMMMKAFVNEILEHIPDENLKLRVYEKVLKFSLKYKKTIIPNLDAQKKNINTP</sequence>
<evidence type="ECO:0000259" key="3">
    <source>
        <dbReference type="Pfam" id="PF01458"/>
    </source>
</evidence>
<keyword evidence="2" id="KW-0812">Transmembrane</keyword>
<feature type="compositionally biased region" description="Polar residues" evidence="1">
    <location>
        <begin position="1043"/>
        <end position="1055"/>
    </location>
</feature>
<dbReference type="GeneID" id="39747530"/>
<dbReference type="Pfam" id="PF01458">
    <property type="entry name" value="SUFBD_core"/>
    <property type="match status" value="1"/>
</dbReference>
<gene>
    <name evidence="4" type="ORF">PGO_090100</name>
</gene>
<feature type="region of interest" description="Disordered" evidence="1">
    <location>
        <begin position="862"/>
        <end position="883"/>
    </location>
</feature>
<dbReference type="OrthoDB" id="2510at2759"/>
<feature type="region of interest" description="Disordered" evidence="1">
    <location>
        <begin position="535"/>
        <end position="558"/>
    </location>
</feature>
<feature type="compositionally biased region" description="Basic and acidic residues" evidence="1">
    <location>
        <begin position="764"/>
        <end position="773"/>
    </location>
</feature>
<dbReference type="SUPFAM" id="SSF101960">
    <property type="entry name" value="Stabilizer of iron transporter SufD"/>
    <property type="match status" value="1"/>
</dbReference>